<dbReference type="InterPro" id="IPR008979">
    <property type="entry name" value="Galactose-bd-like_sf"/>
</dbReference>
<evidence type="ECO:0000313" key="2">
    <source>
        <dbReference type="EMBL" id="BCX48034.1"/>
    </source>
</evidence>
<evidence type="ECO:0000256" key="1">
    <source>
        <dbReference type="SAM" id="SignalP"/>
    </source>
</evidence>
<name>A0ABM7RLN0_9BACT</name>
<protein>
    <recommendedName>
        <fullName evidence="4">F5/8 type C domain-containing protein</fullName>
    </recommendedName>
</protein>
<keyword evidence="3" id="KW-1185">Reference proteome</keyword>
<reference evidence="2 3" key="1">
    <citation type="submission" date="2021-06" db="EMBL/GenBank/DDBJ databases">
        <title>Complete genome of Haloferula helveola possessing various polysaccharide degrading enzymes.</title>
        <authorList>
            <person name="Takami H."/>
            <person name="Huang C."/>
            <person name="Hamasaki K."/>
        </authorList>
    </citation>
    <scope>NUCLEOTIDE SEQUENCE [LARGE SCALE GENOMIC DNA]</scope>
    <source>
        <strain evidence="2 3">CN-1</strain>
    </source>
</reference>
<proteinExistence type="predicted"/>
<dbReference type="SUPFAM" id="SSF49785">
    <property type="entry name" value="Galactose-binding domain-like"/>
    <property type="match status" value="1"/>
</dbReference>
<feature type="chain" id="PRO_5045318290" description="F5/8 type C domain-containing protein" evidence="1">
    <location>
        <begin position="18"/>
        <end position="667"/>
    </location>
</feature>
<dbReference type="RefSeq" id="WP_338690579.1">
    <property type="nucleotide sequence ID" value="NZ_AP024702.1"/>
</dbReference>
<organism evidence="2 3">
    <name type="scientific">Haloferula helveola</name>
    <dbReference type="NCBI Taxonomy" id="490095"/>
    <lineage>
        <taxon>Bacteria</taxon>
        <taxon>Pseudomonadati</taxon>
        <taxon>Verrucomicrobiota</taxon>
        <taxon>Verrucomicrobiia</taxon>
        <taxon>Verrucomicrobiales</taxon>
        <taxon>Verrucomicrobiaceae</taxon>
        <taxon>Haloferula</taxon>
    </lineage>
</organism>
<evidence type="ECO:0008006" key="4">
    <source>
        <dbReference type="Google" id="ProtNLM"/>
    </source>
</evidence>
<dbReference type="EMBL" id="AP024702">
    <property type="protein sequence ID" value="BCX48034.1"/>
    <property type="molecule type" value="Genomic_DNA"/>
</dbReference>
<evidence type="ECO:0000313" key="3">
    <source>
        <dbReference type="Proteomes" id="UP001374893"/>
    </source>
</evidence>
<dbReference type="Proteomes" id="UP001374893">
    <property type="component" value="Chromosome"/>
</dbReference>
<gene>
    <name evidence="2" type="ORF">HAHE_19420</name>
</gene>
<dbReference type="Gene3D" id="2.60.120.260">
    <property type="entry name" value="Galactose-binding domain-like"/>
    <property type="match status" value="1"/>
</dbReference>
<keyword evidence="1" id="KW-0732">Signal</keyword>
<accession>A0ABM7RLN0</accession>
<sequence length="667" mass="73630">MKLIGIAILALAAPLFAAADSSALLRATATRVLDEAGLTTEKAAGFREAFLGSEVWQHEFFDSGQVADPTASMATLHALWESDPAMVEVPVDRGMATACALEGPVKKWDAARMTGRYEYFRDNWKVGLLNEMYGNLSVFERRYLANGVQHDRFNSLESMNYQLEEVCLPADQYTGACWYARWIAHNAFGDSVQGPHYYEPFEASWDSPAEMVRHVGGVCGSLSNFGAAAAIANGIPAATMGEPGHCAHVIMIRPQEWVPAYSLSWSRGLHHSFYGTSWSWHLYNTRSQNSTSEARESGDMRREAGSLRQKGSIGEAIAAYRKARSRHPLDYANWLESAELLRDKRAPEKAWHDLHADVLKHLAPEFPEVAWDFLSKEVYPAILPKGEDELRLRQDVLLSYHRAISGWGAARWNLTAAVKKQMSMVSKKPVEQDEFAVAVFGIHAEQAELVPTLLEAQFAVCGKDEERKQAFIHRITEGLGKSNGRDFGETIGVLAAKILPSAAASGDKATFQFLGELASKSYEPCDVKVENFPGILLSSGGTLAIAKPGNRWDVPTRHWGVIEEHGGDFHTDAAPAFATVQLGNYGRLSGVVIVQRGGNLARLNGAKLQVSTDGTSWTDVHTFTQAKRVERIDLADRKLDAGYVRVLQENGPHLHFNRFLVYGAKQN</sequence>
<dbReference type="Pfam" id="PF22633">
    <property type="entry name" value="F5_F8_type_C_2"/>
    <property type="match status" value="1"/>
</dbReference>
<feature type="signal peptide" evidence="1">
    <location>
        <begin position="1"/>
        <end position="17"/>
    </location>
</feature>